<dbReference type="Proteomes" id="UP000001473">
    <property type="component" value="Chromosome"/>
</dbReference>
<feature type="compositionally biased region" description="Polar residues" evidence="1">
    <location>
        <begin position="228"/>
        <end position="250"/>
    </location>
</feature>
<feature type="compositionally biased region" description="Low complexity" evidence="1">
    <location>
        <begin position="251"/>
        <end position="263"/>
    </location>
</feature>
<dbReference type="OrthoDB" id="4400304at2"/>
<feature type="region of interest" description="Disordered" evidence="1">
    <location>
        <begin position="1"/>
        <end position="34"/>
    </location>
</feature>
<accession>C4LKL6</accession>
<keyword evidence="2" id="KW-0812">Transmembrane</keyword>
<evidence type="ECO:0000313" key="4">
    <source>
        <dbReference type="EMBL" id="ACR18371.1"/>
    </source>
</evidence>
<feature type="domain" description="DUF6779" evidence="3">
    <location>
        <begin position="71"/>
        <end position="178"/>
    </location>
</feature>
<organism evidence="4 5">
    <name type="scientific">Corynebacterium kroppenstedtii (strain DSM 44385 / JCM 11950 / CIP 105744 / CCUG 35717)</name>
    <dbReference type="NCBI Taxonomy" id="645127"/>
    <lineage>
        <taxon>Bacteria</taxon>
        <taxon>Bacillati</taxon>
        <taxon>Actinomycetota</taxon>
        <taxon>Actinomycetes</taxon>
        <taxon>Mycobacteriales</taxon>
        <taxon>Corynebacteriaceae</taxon>
        <taxon>Corynebacterium</taxon>
    </lineage>
</organism>
<dbReference type="eggNOG" id="ENOG5033Y1Q">
    <property type="taxonomic scope" value="Bacteria"/>
</dbReference>
<feature type="compositionally biased region" description="Low complexity" evidence="1">
    <location>
        <begin position="390"/>
        <end position="416"/>
    </location>
</feature>
<evidence type="ECO:0000256" key="1">
    <source>
        <dbReference type="SAM" id="MobiDB-lite"/>
    </source>
</evidence>
<feature type="transmembrane region" description="Helical" evidence="2">
    <location>
        <begin position="42"/>
        <end position="63"/>
    </location>
</feature>
<dbReference type="EMBL" id="CP001620">
    <property type="protein sequence ID" value="ACR18371.1"/>
    <property type="molecule type" value="Genomic_DNA"/>
</dbReference>
<dbReference type="RefSeq" id="WP_012732258.1">
    <property type="nucleotide sequence ID" value="NC_012704.1"/>
</dbReference>
<reference evidence="4 5" key="1">
    <citation type="journal article" date="2008" name="J. Biotechnol.">
        <title>Ultrafast pyrosequencing of Corynebacterium kroppenstedtii DSM44385 revealed insights into the physiology of a lipophilic corynebacterium that lacks mycolic acids.</title>
        <authorList>
            <person name="Tauch A."/>
            <person name="Schneider J."/>
            <person name="Szczepanowski R."/>
            <person name="Tilker A."/>
            <person name="Viehoever P."/>
            <person name="Gartemann K.-H."/>
            <person name="Arnold W."/>
            <person name="Blom J."/>
            <person name="Brinkrolf K."/>
            <person name="Brune I."/>
            <person name="Goetker S."/>
            <person name="Weisshaar B."/>
            <person name="Goesmann A."/>
            <person name="Droege M."/>
            <person name="Puehler A."/>
        </authorList>
    </citation>
    <scope>NUCLEOTIDE SEQUENCE [LARGE SCALE GENOMIC DNA]</scope>
    <source>
        <strain evidence="5">DSM 44385 / JCM 11950 / CIP 105744 / CCUG 35717</strain>
    </source>
</reference>
<keyword evidence="5" id="KW-1185">Reference proteome</keyword>
<feature type="compositionally biased region" description="Low complexity" evidence="1">
    <location>
        <begin position="430"/>
        <end position="448"/>
    </location>
</feature>
<dbReference type="InterPro" id="IPR046706">
    <property type="entry name" value="DUF6779"/>
</dbReference>
<feature type="compositionally biased region" description="Polar residues" evidence="1">
    <location>
        <begin position="264"/>
        <end position="275"/>
    </location>
</feature>
<proteinExistence type="predicted"/>
<gene>
    <name evidence="4" type="ordered locus">ckrop_1646</name>
</gene>
<keyword evidence="2" id="KW-0472">Membrane</keyword>
<feature type="compositionally biased region" description="Polar residues" evidence="1">
    <location>
        <begin position="282"/>
        <end position="300"/>
    </location>
</feature>
<evidence type="ECO:0000313" key="5">
    <source>
        <dbReference type="Proteomes" id="UP000001473"/>
    </source>
</evidence>
<dbReference type="HOGENOM" id="CLU_477953_0_0_11"/>
<feature type="compositionally biased region" description="Polar residues" evidence="1">
    <location>
        <begin position="308"/>
        <end position="319"/>
    </location>
</feature>
<feature type="compositionally biased region" description="Low complexity" evidence="1">
    <location>
        <begin position="189"/>
        <end position="211"/>
    </location>
</feature>
<evidence type="ECO:0000259" key="3">
    <source>
        <dbReference type="Pfam" id="PF20570"/>
    </source>
</evidence>
<sequence length="570" mass="60810">MTGPQQSHDGYDSSNNQGHYDDQSPDYRDDYPPANTGGSGKFSFAAIVVMLVFAVVATILMLFTDSETWTKIAVLCALWAAIVGCIAVARLRKQVDNQQRDTDNLERLHQAELERELATHREQELILEQNYYDSLQEQEQNTLADIRAELTVLRENLSAMMGTDLDTERTALKAEAQRILELERDSKDSSSTTEARTSGSTSRTSSVPASSHAPSGKRGQNRGGAGQTQGARKTSGAGNTAAGQPGRANQSSSGSRAADSTSTQQGDNSLRTGSFNAVKWTAQPSRRSDSGYSADQTTVLPSVEKKSNPQAQQRSTGYGASQQRASQPSQQRTQQSRPQQQQQAQQQPTRQATQQQFDRAAQNNQRSSAPQGSAVYRGADRDNSQFFVFGAGSSPTSSAQPASGSSQPQSSRTESTPYVGSHRGPNPNGNSTPSRSTTQSSSTTGGSRRNTDPDTGSFAAFGSGRSSAPSYDRTHAPTTGGFRAQSPSLGSAPASGSQASGRSPHKGMFTESLNYSSSASSSNTPDPRGRHEGPQDSSSGGRRRRADNGDSSQNVTVASLLEQLKKNSEK</sequence>
<feature type="compositionally biased region" description="Basic and acidic residues" evidence="1">
    <location>
        <begin position="19"/>
        <end position="31"/>
    </location>
</feature>
<feature type="compositionally biased region" description="Polar residues" evidence="1">
    <location>
        <begin position="361"/>
        <end position="371"/>
    </location>
</feature>
<name>C4LKL6_CORK4</name>
<feature type="compositionally biased region" description="Low complexity" evidence="1">
    <location>
        <begin position="486"/>
        <end position="502"/>
    </location>
</feature>
<evidence type="ECO:0000256" key="2">
    <source>
        <dbReference type="SAM" id="Phobius"/>
    </source>
</evidence>
<dbReference type="STRING" id="645127.ckrop_1646"/>
<feature type="compositionally biased region" description="Low complexity" evidence="1">
    <location>
        <begin position="320"/>
        <end position="356"/>
    </location>
</feature>
<feature type="region of interest" description="Disordered" evidence="1">
    <location>
        <begin position="180"/>
        <end position="570"/>
    </location>
</feature>
<protein>
    <recommendedName>
        <fullName evidence="3">DUF6779 domain-containing protein</fullName>
    </recommendedName>
</protein>
<feature type="compositionally biased region" description="Low complexity" evidence="1">
    <location>
        <begin position="456"/>
        <end position="470"/>
    </location>
</feature>
<dbReference type="KEGG" id="ckp:ckrop_1646"/>
<keyword evidence="2" id="KW-1133">Transmembrane helix</keyword>
<feature type="compositionally biased region" description="Polar residues" evidence="1">
    <location>
        <begin position="1"/>
        <end position="18"/>
    </location>
</feature>
<dbReference type="AlphaFoldDB" id="C4LKL6"/>
<feature type="transmembrane region" description="Helical" evidence="2">
    <location>
        <begin position="69"/>
        <end position="91"/>
    </location>
</feature>
<dbReference type="Pfam" id="PF20570">
    <property type="entry name" value="DUF6779"/>
    <property type="match status" value="1"/>
</dbReference>